<protein>
    <submittedName>
        <fullName evidence="1">Uncharacterized protein</fullName>
    </submittedName>
</protein>
<dbReference type="Proteomes" id="UP000234331">
    <property type="component" value="Unassembled WGS sequence"/>
</dbReference>
<evidence type="ECO:0000313" key="2">
    <source>
        <dbReference type="Proteomes" id="UP000234331"/>
    </source>
</evidence>
<sequence length="79" mass="9027">MIRTFTPIRRPPRLLLDRKIPNKTRMPAVLFESGDLFRRRNEPVTGHTVMLPKGLAMRSNVGRRYLPGLKAGVSTARSR</sequence>
<dbReference type="EMBL" id="FZMO01000007">
    <property type="protein sequence ID" value="SNQ45596.1"/>
    <property type="molecule type" value="Genomic_DNA"/>
</dbReference>
<name>A0A2I2KIW1_9ACTN</name>
<gene>
    <name evidence="1" type="ORF">FRACA_1040001</name>
</gene>
<proteinExistence type="predicted"/>
<dbReference type="AlphaFoldDB" id="A0A2I2KIW1"/>
<organism evidence="1 2">
    <name type="scientific">Frankia canadensis</name>
    <dbReference type="NCBI Taxonomy" id="1836972"/>
    <lineage>
        <taxon>Bacteria</taxon>
        <taxon>Bacillati</taxon>
        <taxon>Actinomycetota</taxon>
        <taxon>Actinomycetes</taxon>
        <taxon>Frankiales</taxon>
        <taxon>Frankiaceae</taxon>
        <taxon>Frankia</taxon>
    </lineage>
</organism>
<accession>A0A2I2KIW1</accession>
<keyword evidence="2" id="KW-1185">Reference proteome</keyword>
<evidence type="ECO:0000313" key="1">
    <source>
        <dbReference type="EMBL" id="SNQ45596.1"/>
    </source>
</evidence>
<reference evidence="1 2" key="1">
    <citation type="submission" date="2017-06" db="EMBL/GenBank/DDBJ databases">
        <authorList>
            <person name="Kim H.J."/>
            <person name="Triplett B.A."/>
        </authorList>
    </citation>
    <scope>NUCLEOTIDE SEQUENCE [LARGE SCALE GENOMIC DNA]</scope>
    <source>
        <strain evidence="1">FRACA_ARgP5</strain>
    </source>
</reference>